<protein>
    <submittedName>
        <fullName evidence="1">Uncharacterized protein</fullName>
    </submittedName>
</protein>
<sequence>MKLNLTMIRTSQCRGLASFIMKFALQMLGNKVDQPNGGANGRDATKRAWSALTKSRLQSSLQRARE</sequence>
<proteinExistence type="predicted"/>
<comment type="caution">
    <text evidence="1">The sequence shown here is derived from an EMBL/GenBank/DDBJ whole genome shotgun (WGS) entry which is preliminary data.</text>
</comment>
<dbReference type="Proteomes" id="UP001234178">
    <property type="component" value="Unassembled WGS sequence"/>
</dbReference>
<accession>A0ABR0ASX1</accession>
<gene>
    <name evidence="1" type="ORF">OUZ56_017495</name>
</gene>
<organism evidence="1 2">
    <name type="scientific">Daphnia magna</name>
    <dbReference type="NCBI Taxonomy" id="35525"/>
    <lineage>
        <taxon>Eukaryota</taxon>
        <taxon>Metazoa</taxon>
        <taxon>Ecdysozoa</taxon>
        <taxon>Arthropoda</taxon>
        <taxon>Crustacea</taxon>
        <taxon>Branchiopoda</taxon>
        <taxon>Diplostraca</taxon>
        <taxon>Cladocera</taxon>
        <taxon>Anomopoda</taxon>
        <taxon>Daphniidae</taxon>
        <taxon>Daphnia</taxon>
    </lineage>
</organism>
<dbReference type="EMBL" id="JAOYFB010000038">
    <property type="protein sequence ID" value="KAK4028215.1"/>
    <property type="molecule type" value="Genomic_DNA"/>
</dbReference>
<reference evidence="1 2" key="1">
    <citation type="journal article" date="2023" name="Nucleic Acids Res.">
        <title>The hologenome of Daphnia magna reveals possible DNA methylation and microbiome-mediated evolution of the host genome.</title>
        <authorList>
            <person name="Chaturvedi A."/>
            <person name="Li X."/>
            <person name="Dhandapani V."/>
            <person name="Marshall H."/>
            <person name="Kissane S."/>
            <person name="Cuenca-Cambronero M."/>
            <person name="Asole G."/>
            <person name="Calvet F."/>
            <person name="Ruiz-Romero M."/>
            <person name="Marangio P."/>
            <person name="Guigo R."/>
            <person name="Rago D."/>
            <person name="Mirbahai L."/>
            <person name="Eastwood N."/>
            <person name="Colbourne J.K."/>
            <person name="Zhou J."/>
            <person name="Mallon E."/>
            <person name="Orsini L."/>
        </authorList>
    </citation>
    <scope>NUCLEOTIDE SEQUENCE [LARGE SCALE GENOMIC DNA]</scope>
    <source>
        <strain evidence="1">LRV0_1</strain>
    </source>
</reference>
<name>A0ABR0ASX1_9CRUS</name>
<evidence type="ECO:0000313" key="2">
    <source>
        <dbReference type="Proteomes" id="UP001234178"/>
    </source>
</evidence>
<keyword evidence="2" id="KW-1185">Reference proteome</keyword>
<evidence type="ECO:0000313" key="1">
    <source>
        <dbReference type="EMBL" id="KAK4028215.1"/>
    </source>
</evidence>